<keyword evidence="5 6" id="KW-0472">Membrane</keyword>
<feature type="transmembrane region" description="Helical" evidence="6">
    <location>
        <begin position="21"/>
        <end position="42"/>
    </location>
</feature>
<dbReference type="PANTHER" id="PTHR30250">
    <property type="entry name" value="PST FAMILY PREDICTED COLANIC ACID TRANSPORTER"/>
    <property type="match status" value="1"/>
</dbReference>
<reference evidence="7 8" key="1">
    <citation type="journal article" date="2015" name="Nature">
        <title>rRNA introns, odd ribosomes, and small enigmatic genomes across a large radiation of phyla.</title>
        <authorList>
            <person name="Brown C.T."/>
            <person name="Hug L.A."/>
            <person name="Thomas B.C."/>
            <person name="Sharon I."/>
            <person name="Castelle C.J."/>
            <person name="Singh A."/>
            <person name="Wilkins M.J."/>
            <person name="Williams K.H."/>
            <person name="Banfield J.F."/>
        </authorList>
    </citation>
    <scope>NUCLEOTIDE SEQUENCE [LARGE SCALE GENOMIC DNA]</scope>
</reference>
<keyword evidence="4 6" id="KW-1133">Transmembrane helix</keyword>
<evidence type="ECO:0000313" key="8">
    <source>
        <dbReference type="Proteomes" id="UP000034543"/>
    </source>
</evidence>
<name>A0A0G1CKF4_9BACT</name>
<keyword evidence="2" id="KW-1003">Cell membrane</keyword>
<protein>
    <submittedName>
        <fullName evidence="7">Polysaccharide biosynthesis protein</fullName>
    </submittedName>
</protein>
<evidence type="ECO:0000256" key="3">
    <source>
        <dbReference type="ARBA" id="ARBA00022692"/>
    </source>
</evidence>
<keyword evidence="3 6" id="KW-0812">Transmembrane</keyword>
<organism evidence="7 8">
    <name type="scientific">Candidatus Gottesmanbacteria bacterium GW2011_GWA1_43_11</name>
    <dbReference type="NCBI Taxonomy" id="1618436"/>
    <lineage>
        <taxon>Bacteria</taxon>
        <taxon>Candidatus Gottesmaniibacteriota</taxon>
    </lineage>
</organism>
<evidence type="ECO:0000256" key="5">
    <source>
        <dbReference type="ARBA" id="ARBA00023136"/>
    </source>
</evidence>
<dbReference type="EMBL" id="LCFB01000001">
    <property type="protein sequence ID" value="KKS86285.1"/>
    <property type="molecule type" value="Genomic_DNA"/>
</dbReference>
<dbReference type="PANTHER" id="PTHR30250:SF11">
    <property type="entry name" value="O-ANTIGEN TRANSPORTER-RELATED"/>
    <property type="match status" value="1"/>
</dbReference>
<dbReference type="InterPro" id="IPR050833">
    <property type="entry name" value="Poly_Biosynth_Transport"/>
</dbReference>
<comment type="caution">
    <text evidence="7">The sequence shown here is derived from an EMBL/GenBank/DDBJ whole genome shotgun (WGS) entry which is preliminary data.</text>
</comment>
<evidence type="ECO:0000256" key="6">
    <source>
        <dbReference type="SAM" id="Phobius"/>
    </source>
</evidence>
<dbReference type="AlphaFoldDB" id="A0A0G1CKF4"/>
<dbReference type="Pfam" id="PF01943">
    <property type="entry name" value="Polysacc_synt"/>
    <property type="match status" value="1"/>
</dbReference>
<proteinExistence type="predicted"/>
<dbReference type="STRING" id="1618436.UV59_C0001G0008"/>
<evidence type="ECO:0000313" key="7">
    <source>
        <dbReference type="EMBL" id="KKS86285.1"/>
    </source>
</evidence>
<evidence type="ECO:0000256" key="4">
    <source>
        <dbReference type="ARBA" id="ARBA00022989"/>
    </source>
</evidence>
<feature type="transmembrane region" description="Helical" evidence="6">
    <location>
        <begin position="269"/>
        <end position="288"/>
    </location>
</feature>
<feature type="transmembrane region" description="Helical" evidence="6">
    <location>
        <begin position="398"/>
        <end position="423"/>
    </location>
</feature>
<feature type="transmembrane region" description="Helical" evidence="6">
    <location>
        <begin position="103"/>
        <end position="127"/>
    </location>
</feature>
<dbReference type="GO" id="GO:0005886">
    <property type="term" value="C:plasma membrane"/>
    <property type="evidence" value="ECO:0007669"/>
    <property type="project" value="UniProtKB-SubCell"/>
</dbReference>
<gene>
    <name evidence="7" type="ORF">UV59_C0001G0008</name>
</gene>
<feature type="transmembrane region" description="Helical" evidence="6">
    <location>
        <begin position="165"/>
        <end position="185"/>
    </location>
</feature>
<dbReference type="InterPro" id="IPR002797">
    <property type="entry name" value="Polysacc_synth"/>
</dbReference>
<feature type="transmembrane region" description="Helical" evidence="6">
    <location>
        <begin position="371"/>
        <end position="392"/>
    </location>
</feature>
<comment type="subcellular location">
    <subcellularLocation>
        <location evidence="1">Cell membrane</location>
        <topology evidence="1">Multi-pass membrane protein</topology>
    </subcellularLocation>
</comment>
<feature type="transmembrane region" description="Helical" evidence="6">
    <location>
        <begin position="309"/>
        <end position="333"/>
    </location>
</feature>
<sequence length="432" mass="47288">MMRNILEKGFAIGRSTTARHIYWVFSGNVLSTVLTFFALVVVMAPRISKAEYGIFLALFTLANLLSDLSEAGLGGALTKFIPPLLLQKKASRAKEFLATAHQIELGITIVVCVTLLLLAGPLARILFAGTAQINVVITALMTATMILMGFMVFALSAYKKFPEVTVVNVFYSIIRLALLLVFALLTKLSLFNILIVYLLSSILSWIYSLFFLGTSWVTIPFSRERAGKIIRFASFLAVQKVFVAVSSRLDLLMMVPLAGAVEAGIYGMASRFALVYPLLISSLAQVLAPKFAELATIGAATAFFKKVGLVICGLLVSLIVFNSFARIFISAFVQNYSEAIPVLGGLLLSMAPFIAATPFVSFVVYTLKKPWIMMVASFVQLVVIFAVNWWLLPSLGRFAPATGIGLGNLTIFIIAAGASWYYFNQEKYENRH</sequence>
<accession>A0A0G1CKF4</accession>
<feature type="transmembrane region" description="Helical" evidence="6">
    <location>
        <begin position="133"/>
        <end position="158"/>
    </location>
</feature>
<evidence type="ECO:0000256" key="2">
    <source>
        <dbReference type="ARBA" id="ARBA00022475"/>
    </source>
</evidence>
<evidence type="ECO:0000256" key="1">
    <source>
        <dbReference type="ARBA" id="ARBA00004651"/>
    </source>
</evidence>
<feature type="transmembrane region" description="Helical" evidence="6">
    <location>
        <begin position="339"/>
        <end position="364"/>
    </location>
</feature>
<feature type="transmembrane region" description="Helical" evidence="6">
    <location>
        <begin position="191"/>
        <end position="217"/>
    </location>
</feature>
<dbReference type="Proteomes" id="UP000034543">
    <property type="component" value="Unassembled WGS sequence"/>
</dbReference>